<reference evidence="1" key="1">
    <citation type="journal article" date="2021" name="Proc. Natl. Acad. Sci. U.S.A.">
        <title>A Catalog of Tens of Thousands of Viruses from Human Metagenomes Reveals Hidden Associations with Chronic Diseases.</title>
        <authorList>
            <person name="Tisza M.J."/>
            <person name="Buck C.B."/>
        </authorList>
    </citation>
    <scope>NUCLEOTIDE SEQUENCE</scope>
    <source>
        <strain evidence="1">CtBtT5</strain>
    </source>
</reference>
<proteinExistence type="predicted"/>
<dbReference type="EMBL" id="BK015540">
    <property type="protein sequence ID" value="DAE11935.1"/>
    <property type="molecule type" value="Genomic_DNA"/>
</dbReference>
<name>A0A8S5PY26_9CAUD</name>
<protein>
    <submittedName>
        <fullName evidence="1">Uncharacterized protein</fullName>
    </submittedName>
</protein>
<evidence type="ECO:0000313" key="1">
    <source>
        <dbReference type="EMBL" id="DAE11935.1"/>
    </source>
</evidence>
<accession>A0A8S5PY26</accession>
<organism evidence="1">
    <name type="scientific">Myoviridae sp. ctBtT5</name>
    <dbReference type="NCBI Taxonomy" id="2825048"/>
    <lineage>
        <taxon>Viruses</taxon>
        <taxon>Duplodnaviria</taxon>
        <taxon>Heunggongvirae</taxon>
        <taxon>Uroviricota</taxon>
        <taxon>Caudoviricetes</taxon>
    </lineage>
</organism>
<sequence>MICSPIPSEILFASLSHSDFSPARSSSPTAFKTLPAPSFRILFAVSIGFNTAFPTSEARFTADFPTFFINHHK</sequence>